<keyword evidence="2" id="KW-1185">Reference proteome</keyword>
<dbReference type="PANTHER" id="PTHR35312:SF1">
    <property type="entry name" value="OS07G0641800 PROTEIN"/>
    <property type="match status" value="1"/>
</dbReference>
<evidence type="ECO:0000313" key="1">
    <source>
        <dbReference type="EMBL" id="KAK9999366.1"/>
    </source>
</evidence>
<reference evidence="1 2" key="1">
    <citation type="submission" date="2024-01" db="EMBL/GenBank/DDBJ databases">
        <title>A telomere-to-telomere, gap-free genome of sweet tea (Lithocarpus litseifolius).</title>
        <authorList>
            <person name="Zhou J."/>
        </authorList>
    </citation>
    <scope>NUCLEOTIDE SEQUENCE [LARGE SCALE GENOMIC DNA]</scope>
    <source>
        <strain evidence="1">Zhou-2022a</strain>
        <tissue evidence="1">Leaf</tissue>
    </source>
</reference>
<organism evidence="1 2">
    <name type="scientific">Lithocarpus litseifolius</name>
    <dbReference type="NCBI Taxonomy" id="425828"/>
    <lineage>
        <taxon>Eukaryota</taxon>
        <taxon>Viridiplantae</taxon>
        <taxon>Streptophyta</taxon>
        <taxon>Embryophyta</taxon>
        <taxon>Tracheophyta</taxon>
        <taxon>Spermatophyta</taxon>
        <taxon>Magnoliopsida</taxon>
        <taxon>eudicotyledons</taxon>
        <taxon>Gunneridae</taxon>
        <taxon>Pentapetalae</taxon>
        <taxon>rosids</taxon>
        <taxon>fabids</taxon>
        <taxon>Fagales</taxon>
        <taxon>Fagaceae</taxon>
        <taxon>Lithocarpus</taxon>
    </lineage>
</organism>
<evidence type="ECO:0000313" key="2">
    <source>
        <dbReference type="Proteomes" id="UP001459277"/>
    </source>
</evidence>
<name>A0AAW2CMV3_9ROSI</name>
<comment type="caution">
    <text evidence="1">The sequence shown here is derived from an EMBL/GenBank/DDBJ whole genome shotgun (WGS) entry which is preliminary data.</text>
</comment>
<sequence>MFILQSQIGALVELGRMAFHQGRYRHGVVEDVFQWQLKSQLQLLKFSKRILTLDAFWEKLKSAAEGKVGAVEAERFCKAFQRIHSKLVHEELSLDAAWSLLNSS</sequence>
<proteinExistence type="predicted"/>
<accession>A0AAW2CMV3</accession>
<dbReference type="AlphaFoldDB" id="A0AAW2CMV3"/>
<gene>
    <name evidence="1" type="ORF">SO802_018969</name>
</gene>
<dbReference type="PANTHER" id="PTHR35312">
    <property type="entry name" value="OS07G0641800 PROTEIN"/>
    <property type="match status" value="1"/>
</dbReference>
<dbReference type="EMBL" id="JAZDWU010000006">
    <property type="protein sequence ID" value="KAK9999366.1"/>
    <property type="molecule type" value="Genomic_DNA"/>
</dbReference>
<protein>
    <submittedName>
        <fullName evidence="1">Uncharacterized protein</fullName>
    </submittedName>
</protein>
<dbReference type="Proteomes" id="UP001459277">
    <property type="component" value="Unassembled WGS sequence"/>
</dbReference>